<dbReference type="Pfam" id="PF08459">
    <property type="entry name" value="UvrC_RNaseH_dom"/>
    <property type="match status" value="1"/>
</dbReference>
<dbReference type="PROSITE" id="PS50151">
    <property type="entry name" value="UVR"/>
    <property type="match status" value="1"/>
</dbReference>
<sequence length="844" mass="90853">MGTPRSLEFMTEDAHDVTPPRKSRKTRSAATEPAEGVAQPPTSQTGSETQGEPASAIGSSESNRSADSGNTAPPAPRAERSGATGSAKSKKTAKAGQATGARKGNRSEADAATKGDIAAETSDDTSDAPLFDARKVLAQLPNLPGVYRYYDAAGNVLYVGKARNLKKRVSSYFNKTQLSPRIALMVARIAKLETTVTRSETEALLLENNLIKALHPRYNILFRDDKSYPFLKLTQHKYPRMAYYRGSVDRRGQYFGPFPSAWAVRESIQILQKVFQLRTCEDSVFSNRTRPCLLNQIERCSAPCVGAISDEDYARDVNNAAAFLSGRQNEVLSALEEKMMTYAEALQFEQAAVVRNQMQALSGVLQQQSVETAGDVDADILAVAYAGGRACVNLAMVRGGRHLGDKAYFPAHVERGVEGGIADEFEEDEVVALGGPEGSDGPEDTAEASAVSEEIAADMPSDTPSASLESRLLEAFVAQHYLGQSVPPVLVVSHALPSDELLAALSEQAGRRIAMVRQPQGQRRAWLDMAQQGAQLALTRLLTEQGSQQARTRELVQTIGLDIDDPALLRVECFDISHTQGEATQASCVVFHHHKMQTSEYRRYNITGITPGDDYAAMRQVLTRRYGRLMEAAASTVTDAADPSSVAADVARAEADTAVLADGESGDVAETTASDVMSAATASVTPNASDASDVEANLPQLVLIDGGKGQVEVARQVFVELGIDIGRLVGVAKGEGRKVGLETLIFADGRAPLELGRESAVLMLIAQIRDEAHRFAITGMRAKRAKARQTSRLEEIEGIGAKRRQRLLMRFGGLQGVASASVDELASVEGISTTLAEQIYRQLH</sequence>
<dbReference type="SUPFAM" id="SSF47781">
    <property type="entry name" value="RuvA domain 2-like"/>
    <property type="match status" value="1"/>
</dbReference>
<proteinExistence type="inferred from homology"/>
<evidence type="ECO:0000259" key="9">
    <source>
        <dbReference type="PROSITE" id="PS50151"/>
    </source>
</evidence>
<organism evidence="12 13">
    <name type="scientific">Pandoraea captiosa</name>
    <dbReference type="NCBI Taxonomy" id="2508302"/>
    <lineage>
        <taxon>Bacteria</taxon>
        <taxon>Pseudomonadati</taxon>
        <taxon>Pseudomonadota</taxon>
        <taxon>Betaproteobacteria</taxon>
        <taxon>Burkholderiales</taxon>
        <taxon>Burkholderiaceae</taxon>
        <taxon>Pandoraea</taxon>
    </lineage>
</organism>
<evidence type="ECO:0000256" key="1">
    <source>
        <dbReference type="ARBA" id="ARBA00022490"/>
    </source>
</evidence>
<dbReference type="Gene3D" id="3.40.1440.10">
    <property type="entry name" value="GIY-YIG endonuclease"/>
    <property type="match status" value="1"/>
</dbReference>
<evidence type="ECO:0000313" key="13">
    <source>
        <dbReference type="Proteomes" id="UP000414136"/>
    </source>
</evidence>
<evidence type="ECO:0000259" key="10">
    <source>
        <dbReference type="PROSITE" id="PS50164"/>
    </source>
</evidence>
<dbReference type="InterPro" id="IPR035901">
    <property type="entry name" value="GIY-YIG_endonuc_sf"/>
</dbReference>
<feature type="domain" description="UvrC family homology region profile" evidence="11">
    <location>
        <begin position="380"/>
        <end position="718"/>
    </location>
</feature>
<dbReference type="Pfam" id="PF14520">
    <property type="entry name" value="HHH_5"/>
    <property type="match status" value="1"/>
</dbReference>
<comment type="similarity">
    <text evidence="7">Belongs to the UvrC family.</text>
</comment>
<evidence type="ECO:0000259" key="11">
    <source>
        <dbReference type="PROSITE" id="PS50165"/>
    </source>
</evidence>
<dbReference type="RefSeq" id="WP_246190195.1">
    <property type="nucleotide sequence ID" value="NZ_CABPSQ010000003.1"/>
</dbReference>
<keyword evidence="3 7" id="KW-0228">DNA excision</keyword>
<dbReference type="GO" id="GO:0009432">
    <property type="term" value="P:SOS response"/>
    <property type="evidence" value="ECO:0007669"/>
    <property type="project" value="UniProtKB-UniRule"/>
</dbReference>
<evidence type="ECO:0000256" key="8">
    <source>
        <dbReference type="SAM" id="MobiDB-lite"/>
    </source>
</evidence>
<keyword evidence="4 7" id="KW-0267">Excision nuclease</keyword>
<dbReference type="PANTHER" id="PTHR30562">
    <property type="entry name" value="UVRC/OXIDOREDUCTASE"/>
    <property type="match status" value="1"/>
</dbReference>
<keyword evidence="5 7" id="KW-0234">DNA repair</keyword>
<dbReference type="InterPro" id="IPR001943">
    <property type="entry name" value="UVR_dom"/>
</dbReference>
<dbReference type="InterPro" id="IPR010994">
    <property type="entry name" value="RuvA_2-like"/>
</dbReference>
<feature type="region of interest" description="Disordered" evidence="8">
    <location>
        <begin position="1"/>
        <end position="126"/>
    </location>
</feature>
<evidence type="ECO:0000256" key="7">
    <source>
        <dbReference type="HAMAP-Rule" id="MF_00203"/>
    </source>
</evidence>
<dbReference type="NCBIfam" id="NF001824">
    <property type="entry name" value="PRK00558.1-5"/>
    <property type="match status" value="1"/>
</dbReference>
<dbReference type="InterPro" id="IPR047296">
    <property type="entry name" value="GIY-YIG_UvrC_Cho"/>
</dbReference>
<dbReference type="InterPro" id="IPR036876">
    <property type="entry name" value="UVR_dom_sf"/>
</dbReference>
<dbReference type="Gene3D" id="4.10.860.10">
    <property type="entry name" value="UVR domain"/>
    <property type="match status" value="1"/>
</dbReference>
<dbReference type="Gene3D" id="3.30.420.340">
    <property type="entry name" value="UvrC, RNAse H endonuclease domain"/>
    <property type="match status" value="2"/>
</dbReference>
<dbReference type="SUPFAM" id="SSF46600">
    <property type="entry name" value="C-terminal UvrC-binding domain of UvrB"/>
    <property type="match status" value="1"/>
</dbReference>
<dbReference type="Pfam" id="PF01541">
    <property type="entry name" value="GIY-YIG"/>
    <property type="match status" value="1"/>
</dbReference>
<dbReference type="PROSITE" id="PS50165">
    <property type="entry name" value="UVRC"/>
    <property type="match status" value="1"/>
</dbReference>
<dbReference type="PANTHER" id="PTHR30562:SF1">
    <property type="entry name" value="UVRABC SYSTEM PROTEIN C"/>
    <property type="match status" value="1"/>
</dbReference>
<keyword evidence="2 7" id="KW-0227">DNA damage</keyword>
<dbReference type="GO" id="GO:0005737">
    <property type="term" value="C:cytoplasm"/>
    <property type="evidence" value="ECO:0007669"/>
    <property type="project" value="UniProtKB-SubCell"/>
</dbReference>
<keyword evidence="6 7" id="KW-0742">SOS response</keyword>
<dbReference type="CDD" id="cd10434">
    <property type="entry name" value="GIY-YIG_UvrC_Cho"/>
    <property type="match status" value="1"/>
</dbReference>
<reference evidence="12 13" key="1">
    <citation type="submission" date="2019-08" db="EMBL/GenBank/DDBJ databases">
        <authorList>
            <person name="Peeters C."/>
        </authorList>
    </citation>
    <scope>NUCLEOTIDE SEQUENCE [LARGE SCALE GENOMIC DNA]</scope>
    <source>
        <strain evidence="12 13">LMG 31118</strain>
    </source>
</reference>
<dbReference type="GO" id="GO:0009381">
    <property type="term" value="F:excinuclease ABC activity"/>
    <property type="evidence" value="ECO:0007669"/>
    <property type="project" value="UniProtKB-UniRule"/>
</dbReference>
<evidence type="ECO:0000256" key="6">
    <source>
        <dbReference type="ARBA" id="ARBA00023236"/>
    </source>
</evidence>
<dbReference type="InterPro" id="IPR004791">
    <property type="entry name" value="UvrC"/>
</dbReference>
<feature type="compositionally biased region" description="Polar residues" evidence="8">
    <location>
        <begin position="40"/>
        <end position="71"/>
    </location>
</feature>
<comment type="subcellular location">
    <subcellularLocation>
        <location evidence="7">Cytoplasm</location>
    </subcellularLocation>
</comment>
<evidence type="ECO:0000256" key="4">
    <source>
        <dbReference type="ARBA" id="ARBA00022881"/>
    </source>
</evidence>
<dbReference type="Pfam" id="PF22920">
    <property type="entry name" value="UvrC_RNaseH"/>
    <property type="match status" value="2"/>
</dbReference>
<dbReference type="GO" id="GO:0006289">
    <property type="term" value="P:nucleotide-excision repair"/>
    <property type="evidence" value="ECO:0007669"/>
    <property type="project" value="UniProtKB-UniRule"/>
</dbReference>
<protein>
    <recommendedName>
        <fullName evidence="7">UvrABC system protein C</fullName>
        <shortName evidence="7">Protein UvrC</shortName>
    </recommendedName>
    <alternativeName>
        <fullName evidence="7">Excinuclease ABC subunit C</fullName>
    </alternativeName>
</protein>
<dbReference type="InterPro" id="IPR038476">
    <property type="entry name" value="UvrC_RNase_H_dom_sf"/>
</dbReference>
<dbReference type="FunFam" id="1.10.150.20:FF:000005">
    <property type="entry name" value="UvrABC system protein C"/>
    <property type="match status" value="1"/>
</dbReference>
<dbReference type="HAMAP" id="MF_00203">
    <property type="entry name" value="UvrC"/>
    <property type="match status" value="1"/>
</dbReference>
<dbReference type="FunFam" id="3.40.1440.10:FF:000001">
    <property type="entry name" value="UvrABC system protein C"/>
    <property type="match status" value="1"/>
</dbReference>
<gene>
    <name evidence="7 12" type="primary">uvrC</name>
    <name evidence="12" type="ORF">PCA31118_02296</name>
</gene>
<dbReference type="EMBL" id="CABPSQ010000003">
    <property type="protein sequence ID" value="VVE66623.1"/>
    <property type="molecule type" value="Genomic_DNA"/>
</dbReference>
<evidence type="ECO:0000313" key="12">
    <source>
        <dbReference type="EMBL" id="VVE66623.1"/>
    </source>
</evidence>
<dbReference type="SMART" id="SM00278">
    <property type="entry name" value="HhH1"/>
    <property type="match status" value="2"/>
</dbReference>
<dbReference type="Gene3D" id="1.10.150.20">
    <property type="entry name" value="5' to 3' exonuclease, C-terminal subdomain"/>
    <property type="match status" value="1"/>
</dbReference>
<evidence type="ECO:0000256" key="2">
    <source>
        <dbReference type="ARBA" id="ARBA00022763"/>
    </source>
</evidence>
<dbReference type="Proteomes" id="UP000414136">
    <property type="component" value="Unassembled WGS sequence"/>
</dbReference>
<keyword evidence="13" id="KW-1185">Reference proteome</keyword>
<feature type="domain" description="UVR" evidence="9">
    <location>
        <begin position="329"/>
        <end position="364"/>
    </location>
</feature>
<evidence type="ECO:0000256" key="3">
    <source>
        <dbReference type="ARBA" id="ARBA00022769"/>
    </source>
</evidence>
<dbReference type="NCBIfam" id="TIGR00194">
    <property type="entry name" value="uvrC"/>
    <property type="match status" value="1"/>
</dbReference>
<comment type="subunit">
    <text evidence="7">Interacts with UvrB in an incision complex.</text>
</comment>
<dbReference type="InterPro" id="IPR003583">
    <property type="entry name" value="Hlx-hairpin-Hlx_DNA-bd_motif"/>
</dbReference>
<keyword evidence="1 7" id="KW-0963">Cytoplasm</keyword>
<comment type="function">
    <text evidence="7">The UvrABC repair system catalyzes the recognition and processing of DNA lesions. UvrC both incises the 5' and 3' sides of the lesion. The N-terminal half is responsible for the 3' incision and the C-terminal half is responsible for the 5' incision.</text>
</comment>
<dbReference type="GO" id="GO:0009380">
    <property type="term" value="C:excinuclease repair complex"/>
    <property type="evidence" value="ECO:0007669"/>
    <property type="project" value="InterPro"/>
</dbReference>
<evidence type="ECO:0000256" key="5">
    <source>
        <dbReference type="ARBA" id="ARBA00023204"/>
    </source>
</evidence>
<dbReference type="GO" id="GO:0003677">
    <property type="term" value="F:DNA binding"/>
    <property type="evidence" value="ECO:0007669"/>
    <property type="project" value="UniProtKB-UniRule"/>
</dbReference>
<name>A0A5E5A248_9BURK</name>
<dbReference type="InterPro" id="IPR000305">
    <property type="entry name" value="GIY-YIG_endonuc"/>
</dbReference>
<accession>A0A5E5A248</accession>
<dbReference type="PROSITE" id="PS50164">
    <property type="entry name" value="GIY_YIG"/>
    <property type="match status" value="1"/>
</dbReference>
<dbReference type="InterPro" id="IPR050066">
    <property type="entry name" value="UvrABC_protein_C"/>
</dbReference>
<dbReference type="InterPro" id="IPR001162">
    <property type="entry name" value="UvrC_RNase_H_dom"/>
</dbReference>
<dbReference type="SMART" id="SM00465">
    <property type="entry name" value="GIYc"/>
    <property type="match status" value="1"/>
</dbReference>
<feature type="domain" description="GIY-YIG" evidence="10">
    <location>
        <begin position="142"/>
        <end position="220"/>
    </location>
</feature>
<dbReference type="AlphaFoldDB" id="A0A5E5A248"/>
<dbReference type="Pfam" id="PF02151">
    <property type="entry name" value="UVR"/>
    <property type="match status" value="1"/>
</dbReference>
<dbReference type="SUPFAM" id="SSF82771">
    <property type="entry name" value="GIY-YIG endonuclease"/>
    <property type="match status" value="1"/>
</dbReference>